<keyword evidence="4" id="KW-0255">Endonuclease</keyword>
<dbReference type="EMBL" id="VOLQ01000018">
    <property type="protein sequence ID" value="TWX66449.1"/>
    <property type="molecule type" value="Genomic_DNA"/>
</dbReference>
<dbReference type="CDD" id="cd00085">
    <property type="entry name" value="HNHc"/>
    <property type="match status" value="1"/>
</dbReference>
<dbReference type="Pfam" id="PF01844">
    <property type="entry name" value="HNH"/>
    <property type="match status" value="1"/>
</dbReference>
<keyword evidence="1" id="KW-0175">Coiled coil</keyword>
<evidence type="ECO:0000313" key="6">
    <source>
        <dbReference type="Proteomes" id="UP000321917"/>
    </source>
</evidence>
<organism evidence="4 6">
    <name type="scientific">Colwellia hornerae</name>
    <dbReference type="NCBI Taxonomy" id="89402"/>
    <lineage>
        <taxon>Bacteria</taxon>
        <taxon>Pseudomonadati</taxon>
        <taxon>Pseudomonadota</taxon>
        <taxon>Gammaproteobacteria</taxon>
        <taxon>Alteromonadales</taxon>
        <taxon>Colwelliaceae</taxon>
        <taxon>Colwellia</taxon>
    </lineage>
</organism>
<dbReference type="Proteomes" id="UP000321525">
    <property type="component" value="Unassembled WGS sequence"/>
</dbReference>
<keyword evidence="5" id="KW-1185">Reference proteome</keyword>
<evidence type="ECO:0000259" key="2">
    <source>
        <dbReference type="Pfam" id="PF01844"/>
    </source>
</evidence>
<gene>
    <name evidence="3" type="ORF">ESZ26_05510</name>
    <name evidence="4" type="ORF">ESZ27_10505</name>
</gene>
<sequence>MRKIDKLPKPQILIDNETPWLIAFKADKSNATKKYRYRHADIKTTLRSETNDKCVYCESKVGHNTPGDIEHKIPSSKVEDLHFSWENLTIACTECNRRKNDYYEVGTEFLDPNIDYVEDFIEHHGPITTWKAGSQRAEVSIRILKLNSKERLPLIINKIEKIEEVNNLVERYESQQNSMLKKLLEKQLLELASKASEYSGMVLEMLVKKGIPV</sequence>
<proteinExistence type="predicted"/>
<name>A0A5C6QC57_9GAMM</name>
<dbReference type="Gene3D" id="1.10.30.50">
    <property type="match status" value="1"/>
</dbReference>
<keyword evidence="4" id="KW-0540">Nuclease</keyword>
<evidence type="ECO:0000313" key="3">
    <source>
        <dbReference type="EMBL" id="TWX61201.1"/>
    </source>
</evidence>
<dbReference type="GO" id="GO:0003676">
    <property type="term" value="F:nucleic acid binding"/>
    <property type="evidence" value="ECO:0007669"/>
    <property type="project" value="InterPro"/>
</dbReference>
<reference evidence="4 6" key="1">
    <citation type="submission" date="2019-07" db="EMBL/GenBank/DDBJ databases">
        <title>Genomes of sea-ice associated Colwellia species.</title>
        <authorList>
            <person name="Bowman J.P."/>
        </authorList>
    </citation>
    <scope>NUCLEOTIDE SEQUENCE [LARGE SCALE GENOMIC DNA]</scope>
    <source>
        <strain evidence="3 5">ACAM 607</strain>
        <strain evidence="4 6">IC036</strain>
    </source>
</reference>
<dbReference type="Proteomes" id="UP000321917">
    <property type="component" value="Unassembled WGS sequence"/>
</dbReference>
<protein>
    <submittedName>
        <fullName evidence="4">HNH endonuclease</fullName>
    </submittedName>
</protein>
<evidence type="ECO:0000313" key="4">
    <source>
        <dbReference type="EMBL" id="TWX66449.1"/>
    </source>
</evidence>
<feature type="domain" description="HNH" evidence="2">
    <location>
        <begin position="54"/>
        <end position="101"/>
    </location>
</feature>
<feature type="coiled-coil region" evidence="1">
    <location>
        <begin position="155"/>
        <end position="182"/>
    </location>
</feature>
<dbReference type="RefSeq" id="WP_146798757.1">
    <property type="nucleotide sequence ID" value="NZ_VOLP01000007.1"/>
</dbReference>
<keyword evidence="4" id="KW-0378">Hydrolase</keyword>
<evidence type="ECO:0000313" key="5">
    <source>
        <dbReference type="Proteomes" id="UP000321525"/>
    </source>
</evidence>
<dbReference type="EMBL" id="VOLR01000006">
    <property type="protein sequence ID" value="TWX61201.1"/>
    <property type="molecule type" value="Genomic_DNA"/>
</dbReference>
<accession>A0A5C6QC57</accession>
<evidence type="ECO:0000256" key="1">
    <source>
        <dbReference type="SAM" id="Coils"/>
    </source>
</evidence>
<comment type="caution">
    <text evidence="4">The sequence shown here is derived from an EMBL/GenBank/DDBJ whole genome shotgun (WGS) entry which is preliminary data.</text>
</comment>
<dbReference type="AlphaFoldDB" id="A0A5C6QC57"/>
<dbReference type="InterPro" id="IPR002711">
    <property type="entry name" value="HNH"/>
</dbReference>
<dbReference type="InterPro" id="IPR003615">
    <property type="entry name" value="HNH_nuc"/>
</dbReference>
<dbReference type="GO" id="GO:0004519">
    <property type="term" value="F:endonuclease activity"/>
    <property type="evidence" value="ECO:0007669"/>
    <property type="project" value="UniProtKB-KW"/>
</dbReference>
<dbReference type="OrthoDB" id="9816185at2"/>
<dbReference type="GO" id="GO:0008270">
    <property type="term" value="F:zinc ion binding"/>
    <property type="evidence" value="ECO:0007669"/>
    <property type="project" value="InterPro"/>
</dbReference>